<gene>
    <name evidence="9" type="ORF">FVE67_08030</name>
</gene>
<organism evidence="9 10">
    <name type="scientific">Thermosulfurimonas marina</name>
    <dbReference type="NCBI Taxonomy" id="2047767"/>
    <lineage>
        <taxon>Bacteria</taxon>
        <taxon>Pseudomonadati</taxon>
        <taxon>Thermodesulfobacteriota</taxon>
        <taxon>Thermodesulfobacteria</taxon>
        <taxon>Thermodesulfobacteriales</taxon>
        <taxon>Thermodesulfobacteriaceae</taxon>
        <taxon>Thermosulfurimonas</taxon>
    </lineage>
</organism>
<accession>A0A6H1WU89</accession>
<comment type="subcellular location">
    <subcellularLocation>
        <location evidence="1">Membrane</location>
        <topology evidence="1">Multi-pass membrane protein</topology>
    </subcellularLocation>
</comment>
<dbReference type="SUPFAM" id="SSF144091">
    <property type="entry name" value="Rhomboid-like"/>
    <property type="match status" value="1"/>
</dbReference>
<feature type="transmembrane region" description="Helical" evidence="7">
    <location>
        <begin position="132"/>
        <end position="150"/>
    </location>
</feature>
<keyword evidence="5 7" id="KW-1133">Transmembrane helix</keyword>
<feature type="domain" description="Peptidase S54 rhomboid" evidence="8">
    <location>
        <begin position="68"/>
        <end position="223"/>
    </location>
</feature>
<evidence type="ECO:0000256" key="5">
    <source>
        <dbReference type="ARBA" id="ARBA00022989"/>
    </source>
</evidence>
<dbReference type="FunFam" id="1.20.1540.10:FF:000027">
    <property type="entry name" value="Rhomboid family intramembrane serine protease"/>
    <property type="match status" value="1"/>
</dbReference>
<feature type="transmembrane region" description="Helical" evidence="7">
    <location>
        <begin position="157"/>
        <end position="182"/>
    </location>
</feature>
<keyword evidence="9" id="KW-0645">Protease</keyword>
<evidence type="ECO:0000256" key="6">
    <source>
        <dbReference type="ARBA" id="ARBA00023136"/>
    </source>
</evidence>
<feature type="transmembrane region" description="Helical" evidence="7">
    <location>
        <begin position="108"/>
        <end position="126"/>
    </location>
</feature>
<evidence type="ECO:0000256" key="1">
    <source>
        <dbReference type="ARBA" id="ARBA00004141"/>
    </source>
</evidence>
<dbReference type="Pfam" id="PF01694">
    <property type="entry name" value="Rhomboid"/>
    <property type="match status" value="1"/>
</dbReference>
<dbReference type="Proteomes" id="UP000501253">
    <property type="component" value="Chromosome"/>
</dbReference>
<dbReference type="PANTHER" id="PTHR43066:SF26">
    <property type="entry name" value="RHOMBOID PROTEASE GLPG"/>
    <property type="match status" value="1"/>
</dbReference>
<sequence length="248" mass="27967">MIPIQDILPRRRVPLITWGLIAVNGLVFFLEVSLPHHSRELLFQYLGLIPARFTHPDWAAAQGFPPGAFLTLFTHLFLHGGWVHFLGNMWTLWIFGDNVEDRMGHLRFLLFYLLCGLAAALTHLFMHPDSTVPTIGASGAISGVLGAYFVMFPFARVIVMVPVFFFPFFFEVPALLYLGYWYLLQVFSGTLSLALPGEIGGVAWWAHAGGFLAGVLTHRLFCRASCGYFKDEEVPWGPVVSYFDRLNR</sequence>
<dbReference type="GO" id="GO:0006508">
    <property type="term" value="P:proteolysis"/>
    <property type="evidence" value="ECO:0007669"/>
    <property type="project" value="UniProtKB-KW"/>
</dbReference>
<evidence type="ECO:0000256" key="2">
    <source>
        <dbReference type="ARBA" id="ARBA00022475"/>
    </source>
</evidence>
<dbReference type="EMBL" id="CP042909">
    <property type="protein sequence ID" value="QJA06741.1"/>
    <property type="molecule type" value="Genomic_DNA"/>
</dbReference>
<name>A0A6H1WU89_9BACT</name>
<dbReference type="AlphaFoldDB" id="A0A6H1WU89"/>
<keyword evidence="10" id="KW-1185">Reference proteome</keyword>
<feature type="transmembrane region" description="Helical" evidence="7">
    <location>
        <begin position="76"/>
        <end position="96"/>
    </location>
</feature>
<evidence type="ECO:0000313" key="9">
    <source>
        <dbReference type="EMBL" id="QJA06741.1"/>
    </source>
</evidence>
<protein>
    <submittedName>
        <fullName evidence="9">Rhomboid family intramembrane serine protease</fullName>
    </submittedName>
</protein>
<keyword evidence="2" id="KW-1003">Cell membrane</keyword>
<keyword evidence="4 7" id="KW-0812">Transmembrane</keyword>
<feature type="transmembrane region" description="Helical" evidence="7">
    <location>
        <begin position="12"/>
        <end position="30"/>
    </location>
</feature>
<dbReference type="Gene3D" id="1.20.1540.10">
    <property type="entry name" value="Rhomboid-like"/>
    <property type="match status" value="1"/>
</dbReference>
<evidence type="ECO:0000256" key="7">
    <source>
        <dbReference type="SAM" id="Phobius"/>
    </source>
</evidence>
<dbReference type="GO" id="GO:0016020">
    <property type="term" value="C:membrane"/>
    <property type="evidence" value="ECO:0007669"/>
    <property type="project" value="UniProtKB-SubCell"/>
</dbReference>
<keyword evidence="9" id="KW-0378">Hydrolase</keyword>
<dbReference type="RefSeq" id="WP_168720094.1">
    <property type="nucleotide sequence ID" value="NZ_CP042909.1"/>
</dbReference>
<keyword evidence="6 7" id="KW-0472">Membrane</keyword>
<proteinExistence type="predicted"/>
<evidence type="ECO:0000256" key="3">
    <source>
        <dbReference type="ARBA" id="ARBA00022519"/>
    </source>
</evidence>
<dbReference type="PANTHER" id="PTHR43066">
    <property type="entry name" value="RHOMBOID-RELATED PROTEIN"/>
    <property type="match status" value="1"/>
</dbReference>
<reference evidence="9 10" key="1">
    <citation type="submission" date="2019-08" db="EMBL/GenBank/DDBJ databases">
        <title>Complete genome sequence of Thermosulfurimonas marina SU872T, an anaerobic thermophilic chemolithoautotrophic bacterium isolated from a shallow marine hydrothermal vent.</title>
        <authorList>
            <person name="Allioux M."/>
            <person name="Jebbar M."/>
            <person name="Slobodkina G."/>
            <person name="Slobodkin A."/>
            <person name="Moalic Y."/>
            <person name="Frolova A."/>
            <person name="Shao Z."/>
            <person name="Alain K."/>
        </authorList>
    </citation>
    <scope>NUCLEOTIDE SEQUENCE [LARGE SCALE GENOMIC DNA]</scope>
    <source>
        <strain evidence="9 10">SU872</strain>
    </source>
</reference>
<dbReference type="GO" id="GO:0004252">
    <property type="term" value="F:serine-type endopeptidase activity"/>
    <property type="evidence" value="ECO:0007669"/>
    <property type="project" value="InterPro"/>
</dbReference>
<dbReference type="InterPro" id="IPR022764">
    <property type="entry name" value="Peptidase_S54_rhomboid_dom"/>
</dbReference>
<evidence type="ECO:0000313" key="10">
    <source>
        <dbReference type="Proteomes" id="UP000501253"/>
    </source>
</evidence>
<dbReference type="InterPro" id="IPR035952">
    <property type="entry name" value="Rhomboid-like_sf"/>
</dbReference>
<evidence type="ECO:0000256" key="4">
    <source>
        <dbReference type="ARBA" id="ARBA00022692"/>
    </source>
</evidence>
<evidence type="ECO:0000259" key="8">
    <source>
        <dbReference type="Pfam" id="PF01694"/>
    </source>
</evidence>
<keyword evidence="3" id="KW-0997">Cell inner membrane</keyword>
<dbReference type="KEGG" id="tmai:FVE67_08030"/>
<feature type="transmembrane region" description="Helical" evidence="7">
    <location>
        <begin position="202"/>
        <end position="221"/>
    </location>
</feature>